<dbReference type="EMBL" id="BAAAMU010000038">
    <property type="protein sequence ID" value="GAA1647634.1"/>
    <property type="molecule type" value="Genomic_DNA"/>
</dbReference>
<dbReference type="Proteomes" id="UP001500064">
    <property type="component" value="Unassembled WGS sequence"/>
</dbReference>
<keyword evidence="2" id="KW-1185">Reference proteome</keyword>
<name>A0ABN2FHX6_9ACTN</name>
<organism evidence="1 2">
    <name type="scientific">Nonomuraea maheshkhaliensis</name>
    <dbReference type="NCBI Taxonomy" id="419590"/>
    <lineage>
        <taxon>Bacteria</taxon>
        <taxon>Bacillati</taxon>
        <taxon>Actinomycetota</taxon>
        <taxon>Actinomycetes</taxon>
        <taxon>Streptosporangiales</taxon>
        <taxon>Streptosporangiaceae</taxon>
        <taxon>Nonomuraea</taxon>
    </lineage>
</organism>
<accession>A0ABN2FHX6</accession>
<comment type="caution">
    <text evidence="1">The sequence shown here is derived from an EMBL/GenBank/DDBJ whole genome shotgun (WGS) entry which is preliminary data.</text>
</comment>
<protein>
    <submittedName>
        <fullName evidence="1">Uncharacterized protein</fullName>
    </submittedName>
</protein>
<reference evidence="1 2" key="1">
    <citation type="journal article" date="2019" name="Int. J. Syst. Evol. Microbiol.">
        <title>The Global Catalogue of Microorganisms (GCM) 10K type strain sequencing project: providing services to taxonomists for standard genome sequencing and annotation.</title>
        <authorList>
            <consortium name="The Broad Institute Genomics Platform"/>
            <consortium name="The Broad Institute Genome Sequencing Center for Infectious Disease"/>
            <person name="Wu L."/>
            <person name="Ma J."/>
        </authorList>
    </citation>
    <scope>NUCLEOTIDE SEQUENCE [LARGE SCALE GENOMIC DNA]</scope>
    <source>
        <strain evidence="1 2">JCM 13929</strain>
    </source>
</reference>
<dbReference type="RefSeq" id="WP_346108620.1">
    <property type="nucleotide sequence ID" value="NZ_BAAAMU010000038.1"/>
</dbReference>
<proteinExistence type="predicted"/>
<sequence length="206" mass="22579">MKKGWRVELNEIVARYTDALDQFGEDMAYTVTIPDSGVLTVEDAVRRMGYTAADLQGPDELPHTDDSISLHRVGAGIVTLDENVPTPERRQVTDRLGGEGFRHWHVAFDINGYTSMHVRYGATVGDLEGPEPASIPFTPWTELLGPLSAYIDLFTRCYNSEEADASVDIVAACLAAVEAESGIRLDPELMRSPAPALSLPNPDYVE</sequence>
<evidence type="ECO:0000313" key="1">
    <source>
        <dbReference type="EMBL" id="GAA1647634.1"/>
    </source>
</evidence>
<gene>
    <name evidence="1" type="ORF">GCM10009733_050950</name>
</gene>
<evidence type="ECO:0000313" key="2">
    <source>
        <dbReference type="Proteomes" id="UP001500064"/>
    </source>
</evidence>